<dbReference type="GO" id="GO:0004252">
    <property type="term" value="F:serine-type endopeptidase activity"/>
    <property type="evidence" value="ECO:0007669"/>
    <property type="project" value="UniProtKB-UniRule"/>
</dbReference>
<dbReference type="PROSITE" id="PS00138">
    <property type="entry name" value="SUBTILASE_SER"/>
    <property type="match status" value="1"/>
</dbReference>
<evidence type="ECO:0000256" key="5">
    <source>
        <dbReference type="ARBA" id="ARBA00022825"/>
    </source>
</evidence>
<evidence type="ECO:0000256" key="4">
    <source>
        <dbReference type="ARBA" id="ARBA00022801"/>
    </source>
</evidence>
<gene>
    <name evidence="15" type="ORF">Cvel_7633</name>
</gene>
<feature type="domain" description="Peptidase S8/S53" evidence="12">
    <location>
        <begin position="551"/>
        <end position="597"/>
    </location>
</feature>
<evidence type="ECO:0000256" key="8">
    <source>
        <dbReference type="PIRSR" id="PIRSR615500-1"/>
    </source>
</evidence>
<keyword evidence="3 9" id="KW-0645">Protease</keyword>
<feature type="region of interest" description="Disordered" evidence="10">
    <location>
        <begin position="134"/>
        <end position="158"/>
    </location>
</feature>
<evidence type="ECO:0000259" key="12">
    <source>
        <dbReference type="Pfam" id="PF00082"/>
    </source>
</evidence>
<dbReference type="PROSITE" id="PS00137">
    <property type="entry name" value="SUBTILASE_HIS"/>
    <property type="match status" value="1"/>
</dbReference>
<protein>
    <recommendedName>
        <fullName evidence="7">subtilisin</fullName>
        <ecNumber evidence="7">3.4.21.62</ecNumber>
    </recommendedName>
</protein>
<dbReference type="PRINTS" id="PR00723">
    <property type="entry name" value="SUBTILISIN"/>
</dbReference>
<feature type="domain" description="PA" evidence="13">
    <location>
        <begin position="448"/>
        <end position="528"/>
    </location>
</feature>
<keyword evidence="5 9" id="KW-0720">Serine protease</keyword>
<proteinExistence type="inferred from homology"/>
<dbReference type="InterPro" id="IPR036852">
    <property type="entry name" value="Peptidase_S8/S53_dom_sf"/>
</dbReference>
<dbReference type="Pfam" id="PF22148">
    <property type="entry name" value="Fervidolysin_NPro-like"/>
    <property type="match status" value="1"/>
</dbReference>
<keyword evidence="2" id="KW-0134">Cell wall</keyword>
<dbReference type="PANTHER" id="PTHR43806:SF11">
    <property type="entry name" value="CEREVISIN-RELATED"/>
    <property type="match status" value="1"/>
</dbReference>
<dbReference type="Pfam" id="PF00082">
    <property type="entry name" value="Peptidase_S8"/>
    <property type="match status" value="2"/>
</dbReference>
<evidence type="ECO:0000256" key="2">
    <source>
        <dbReference type="ARBA" id="ARBA00022512"/>
    </source>
</evidence>
<feature type="domain" description="Fervidolysin-like N-terminal prodomain" evidence="14">
    <location>
        <begin position="50"/>
        <end position="106"/>
    </location>
</feature>
<evidence type="ECO:0000256" key="9">
    <source>
        <dbReference type="PROSITE-ProRule" id="PRU01240"/>
    </source>
</evidence>
<evidence type="ECO:0000259" key="14">
    <source>
        <dbReference type="Pfam" id="PF22148"/>
    </source>
</evidence>
<feature type="region of interest" description="Disordered" evidence="10">
    <location>
        <begin position="652"/>
        <end position="693"/>
    </location>
</feature>
<name>A0A0G4HND7_9ALVE</name>
<evidence type="ECO:0000256" key="6">
    <source>
        <dbReference type="ARBA" id="ARBA00023529"/>
    </source>
</evidence>
<comment type="similarity">
    <text evidence="1 9">Belongs to the peptidase S8 family.</text>
</comment>
<dbReference type="GO" id="GO:0006508">
    <property type="term" value="P:proteolysis"/>
    <property type="evidence" value="ECO:0007669"/>
    <property type="project" value="UniProtKB-KW"/>
</dbReference>
<evidence type="ECO:0000259" key="13">
    <source>
        <dbReference type="Pfam" id="PF02225"/>
    </source>
</evidence>
<dbReference type="InterPro" id="IPR003137">
    <property type="entry name" value="PA_domain"/>
</dbReference>
<dbReference type="Gene3D" id="3.50.30.30">
    <property type="match status" value="1"/>
</dbReference>
<feature type="chain" id="PRO_5005191645" description="subtilisin" evidence="11">
    <location>
        <begin position="23"/>
        <end position="693"/>
    </location>
</feature>
<dbReference type="InterPro" id="IPR022398">
    <property type="entry name" value="Peptidase_S8_His-AS"/>
</dbReference>
<dbReference type="InterPro" id="IPR023828">
    <property type="entry name" value="Peptidase_S8_Ser-AS"/>
</dbReference>
<reference evidence="15" key="1">
    <citation type="submission" date="2014-11" db="EMBL/GenBank/DDBJ databases">
        <authorList>
            <person name="Otto D Thomas"/>
            <person name="Naeem Raeece"/>
        </authorList>
    </citation>
    <scope>NUCLEOTIDE SEQUENCE</scope>
</reference>
<dbReference type="PROSITE" id="PS51892">
    <property type="entry name" value="SUBTILASE"/>
    <property type="match status" value="1"/>
</dbReference>
<feature type="active site" description="Charge relay system" evidence="8 9">
    <location>
        <position position="269"/>
    </location>
</feature>
<dbReference type="EC" id="3.4.21.62" evidence="7"/>
<dbReference type="AlphaFoldDB" id="A0A0G4HND7"/>
<dbReference type="InterPro" id="IPR050131">
    <property type="entry name" value="Peptidase_S8_subtilisin-like"/>
</dbReference>
<evidence type="ECO:0000256" key="11">
    <source>
        <dbReference type="SAM" id="SignalP"/>
    </source>
</evidence>
<feature type="domain" description="Peptidase S8/S53" evidence="12">
    <location>
        <begin position="185"/>
        <end position="417"/>
    </location>
</feature>
<evidence type="ECO:0000256" key="7">
    <source>
        <dbReference type="ARBA" id="ARBA00023619"/>
    </source>
</evidence>
<evidence type="ECO:0000256" key="1">
    <source>
        <dbReference type="ARBA" id="ARBA00011073"/>
    </source>
</evidence>
<dbReference type="InterPro" id="IPR015500">
    <property type="entry name" value="Peptidase_S8_subtilisin-rel"/>
</dbReference>
<dbReference type="SUPFAM" id="SSF52743">
    <property type="entry name" value="Subtilisin-like"/>
    <property type="match status" value="1"/>
</dbReference>
<dbReference type="InterPro" id="IPR000209">
    <property type="entry name" value="Peptidase_S8/S53_dom"/>
</dbReference>
<dbReference type="PhylomeDB" id="A0A0G4HND7"/>
<keyword evidence="2" id="KW-0964">Secreted</keyword>
<dbReference type="EMBL" id="CDMZ01003269">
    <property type="protein sequence ID" value="CEM45752.1"/>
    <property type="molecule type" value="Genomic_DNA"/>
</dbReference>
<dbReference type="InterPro" id="IPR054399">
    <property type="entry name" value="Fervidolysin-like_N_prodom"/>
</dbReference>
<keyword evidence="4 9" id="KW-0378">Hydrolase</keyword>
<evidence type="ECO:0000256" key="3">
    <source>
        <dbReference type="ARBA" id="ARBA00022670"/>
    </source>
</evidence>
<feature type="active site" description="Charge relay system" evidence="8 9">
    <location>
        <position position="559"/>
    </location>
</feature>
<keyword evidence="11" id="KW-0732">Signal</keyword>
<feature type="signal peptide" evidence="11">
    <location>
        <begin position="1"/>
        <end position="22"/>
    </location>
</feature>
<dbReference type="GO" id="GO:0005615">
    <property type="term" value="C:extracellular space"/>
    <property type="evidence" value="ECO:0007669"/>
    <property type="project" value="TreeGrafter"/>
</dbReference>
<dbReference type="VEuPathDB" id="CryptoDB:Cvel_7633"/>
<evidence type="ECO:0000313" key="15">
    <source>
        <dbReference type="EMBL" id="CEM45752.1"/>
    </source>
</evidence>
<dbReference type="Pfam" id="PF02225">
    <property type="entry name" value="PA"/>
    <property type="match status" value="1"/>
</dbReference>
<organism evidence="15">
    <name type="scientific">Chromera velia CCMP2878</name>
    <dbReference type="NCBI Taxonomy" id="1169474"/>
    <lineage>
        <taxon>Eukaryota</taxon>
        <taxon>Sar</taxon>
        <taxon>Alveolata</taxon>
        <taxon>Colpodellida</taxon>
        <taxon>Chromeraceae</taxon>
        <taxon>Chromera</taxon>
    </lineage>
</organism>
<evidence type="ECO:0000256" key="10">
    <source>
        <dbReference type="SAM" id="MobiDB-lite"/>
    </source>
</evidence>
<dbReference type="PANTHER" id="PTHR43806">
    <property type="entry name" value="PEPTIDASE S8"/>
    <property type="match status" value="1"/>
</dbReference>
<feature type="active site" description="Charge relay system" evidence="8 9">
    <location>
        <position position="192"/>
    </location>
</feature>
<dbReference type="Gene3D" id="3.40.50.200">
    <property type="entry name" value="Peptidase S8/S53 domain"/>
    <property type="match status" value="1"/>
</dbReference>
<sequence length="693" mass="74321">MVLNVWLFLVAIFHSFTQQSLASPHHDLDPEDLDGPSGLGLQFLPVARYIVKYKPDAKHKILQGAKSLKGHVKKDIPELNAMVMEFEENGLSPKMMAQLDEVEYVEKDPVRYLMSSFDSDSAPALPLSRQQRRFLQGESDRETPSPAPEAEEQAEEDLVPKIDLYGLRMVEAEIVQRVETDAEGKTKVCVMDTGYTPEHIDLPDRPWAIGDPSPASSCNTRSCCCNRATGICSTCAVSPCTCDEGHTSQICRDTQGCPDMDPFNDKAGHGTHVAGTVLALDNGGGVKGVCPMCQPVINRLFSDDGHFAYASDVAGAVLKCQQKGAKVINASIGGTEGSRLEWETFSKLYREGVIVFASSGNGGSPRVSYPAGYTGVLGVGAVDDEMKRARFSQYNFAVDITGPGVDVISTVPLKTGSFGRSLTLEFSTGTPTESMKIFGGTAMGVLPPTQMCTTGLLVEASDGCSGKMCVIPRGEHLFQDKVDTCKEHGGVAAVIYNNVERAFNSAVEQPEEHKIFVVSMSKEEGEALVASLQEPENANATATMEIGEPTHYGEKSGTSMSCPHAAGVAGLLWSKHPDCDAETIRTAFLSSADALKPGNATNCPPGISAAHCFGQGVINAASAMESLCDPLNAEAAKCVNAKACESWRGLRDQRVRYEPPAPEEEEGEGKVPGEQAEEAEGEGEGRRRLLLRL</sequence>
<comment type="catalytic activity">
    <reaction evidence="6">
        <text>Hydrolysis of proteins with broad specificity for peptide bonds, and a preference for a large uncharged residue in P1. Hydrolyzes peptide amides.</text>
        <dbReference type="EC" id="3.4.21.62"/>
    </reaction>
</comment>
<accession>A0A0G4HND7</accession>